<dbReference type="Pfam" id="PF00334">
    <property type="entry name" value="NDK"/>
    <property type="match status" value="1"/>
</dbReference>
<dbReference type="GO" id="GO:1902176">
    <property type="term" value="P:negative regulation of oxidative stress-induced intrinsic apoptotic signaling pathway"/>
    <property type="evidence" value="ECO:0007669"/>
    <property type="project" value="TreeGrafter"/>
</dbReference>
<dbReference type="GO" id="GO:0005929">
    <property type="term" value="C:cilium"/>
    <property type="evidence" value="ECO:0007669"/>
    <property type="project" value="TreeGrafter"/>
</dbReference>
<organism evidence="4 5">
    <name type="scientific">Zosterops lateralis melanops</name>
    <dbReference type="NCBI Taxonomy" id="1220523"/>
    <lineage>
        <taxon>Eukaryota</taxon>
        <taxon>Metazoa</taxon>
        <taxon>Chordata</taxon>
        <taxon>Craniata</taxon>
        <taxon>Vertebrata</taxon>
        <taxon>Euteleostomi</taxon>
        <taxon>Archelosauria</taxon>
        <taxon>Archosauria</taxon>
        <taxon>Dinosauria</taxon>
        <taxon>Saurischia</taxon>
        <taxon>Theropoda</taxon>
        <taxon>Coelurosauria</taxon>
        <taxon>Aves</taxon>
        <taxon>Neognathae</taxon>
        <taxon>Neoaves</taxon>
        <taxon>Telluraves</taxon>
        <taxon>Australaves</taxon>
        <taxon>Passeriformes</taxon>
        <taxon>Sylvioidea</taxon>
        <taxon>Zosteropidae</taxon>
        <taxon>Zosterops</taxon>
    </lineage>
</organism>
<evidence type="ECO:0000256" key="1">
    <source>
        <dbReference type="ARBA" id="ARBA00008142"/>
    </source>
</evidence>
<sequence length="116" mass="13309">MKKQNLIFRQLKKIKIWRNLMGPPDPEEAKRTCPESIRAQFAQDILSNAVHGSSNVEHAERSIKFVFGDSRILKCFVYCYLKKEGQGSKKVIKTLSMAYPHTISVSSIHHFICDVD</sequence>
<dbReference type="SMART" id="SM00562">
    <property type="entry name" value="NDK"/>
    <property type="match status" value="1"/>
</dbReference>
<dbReference type="InterPro" id="IPR036850">
    <property type="entry name" value="NDK-like_dom_sf"/>
</dbReference>
<feature type="domain" description="Nucleoside diphosphate kinase-like" evidence="3">
    <location>
        <begin position="1"/>
        <end position="74"/>
    </location>
</feature>
<accession>A0A8D2PUM2</accession>
<dbReference type="SUPFAM" id="SSF54919">
    <property type="entry name" value="Nucleoside diphosphate kinase, NDK"/>
    <property type="match status" value="1"/>
</dbReference>
<dbReference type="AlphaFoldDB" id="A0A8D2PUM2"/>
<name>A0A8D2PUM2_ZOSLA</name>
<protein>
    <recommendedName>
        <fullName evidence="3">Nucleoside diphosphate kinase-like domain-containing protein</fullName>
    </recommendedName>
</protein>
<dbReference type="GO" id="GO:0003341">
    <property type="term" value="P:cilium movement"/>
    <property type="evidence" value="ECO:0007669"/>
    <property type="project" value="TreeGrafter"/>
</dbReference>
<dbReference type="Ensembl" id="ENSZLMT00000020164.1">
    <property type="protein sequence ID" value="ENSZLMP00000019634.1"/>
    <property type="gene ID" value="ENSZLMG00000013559.1"/>
</dbReference>
<comment type="similarity">
    <text evidence="1 2">Belongs to the NDK family.</text>
</comment>
<dbReference type="PROSITE" id="PS51374">
    <property type="entry name" value="NDPK_LIKE"/>
    <property type="match status" value="1"/>
</dbReference>
<dbReference type="Proteomes" id="UP000694401">
    <property type="component" value="Unassembled WGS sequence"/>
</dbReference>
<comment type="caution">
    <text evidence="2">Lacks conserved residue(s) required for the propagation of feature annotation.</text>
</comment>
<dbReference type="PANTHER" id="PTHR46161">
    <property type="entry name" value="NUCLEOSIDE DIPHOSPHATE KINASE"/>
    <property type="match status" value="1"/>
</dbReference>
<reference evidence="4" key="1">
    <citation type="submission" date="2025-08" db="UniProtKB">
        <authorList>
            <consortium name="Ensembl"/>
        </authorList>
    </citation>
    <scope>IDENTIFICATION</scope>
</reference>
<reference evidence="4" key="2">
    <citation type="submission" date="2025-09" db="UniProtKB">
        <authorList>
            <consortium name="Ensembl"/>
        </authorList>
    </citation>
    <scope>IDENTIFICATION</scope>
</reference>
<dbReference type="Gene3D" id="3.30.70.141">
    <property type="entry name" value="Nucleoside diphosphate kinase-like domain"/>
    <property type="match status" value="1"/>
</dbReference>
<evidence type="ECO:0000313" key="4">
    <source>
        <dbReference type="Ensembl" id="ENSZLMP00000019634.1"/>
    </source>
</evidence>
<evidence type="ECO:0000313" key="5">
    <source>
        <dbReference type="Proteomes" id="UP000694401"/>
    </source>
</evidence>
<dbReference type="PANTHER" id="PTHR46161:SF1">
    <property type="entry name" value="NUCLEOSIDE DIPHOSPHATE KINASE HOMOLOG 5"/>
    <property type="match status" value="1"/>
</dbReference>
<keyword evidence="5" id="KW-1185">Reference proteome</keyword>
<evidence type="ECO:0000256" key="2">
    <source>
        <dbReference type="PROSITE-ProRule" id="PRU00706"/>
    </source>
</evidence>
<evidence type="ECO:0000259" key="3">
    <source>
        <dbReference type="SMART" id="SM00562"/>
    </source>
</evidence>
<dbReference type="InterPro" id="IPR034907">
    <property type="entry name" value="NDK-like_dom"/>
</dbReference>
<proteinExistence type="inferred from homology"/>